<evidence type="ECO:0000313" key="2">
    <source>
        <dbReference type="Proteomes" id="UP000079169"/>
    </source>
</evidence>
<gene>
    <name evidence="3" type="primary">LOC103512786</name>
</gene>
<evidence type="ECO:0000313" key="3">
    <source>
        <dbReference type="RefSeq" id="XP_008475794.1"/>
    </source>
</evidence>
<proteinExistence type="predicted"/>
<dbReference type="AlphaFoldDB" id="A0A1S3D789"/>
<sequence>MGGVGGEREGVHTLVPANPILPQLTLPCGGDQPLSSSTESAHHDDSASGSSMDKLSVTRSPSKRRTSKIPLKSYSAPKPPADLGNHGNKLITSTPLLSSSIPKYQKDASWNSNQSRKSGESLSNGGTTAPPPPSSRNWDNTSKTSHVAVKKPAILSNKELSLANRRESPPNKPHHQQQQGVGKLSGGGDTFARRMRKTSSESSSNSSGSSPRYARDLQASPVIKKLSTRPVTQGPDTKLKPPTPLRKLGRPHRSRSLEKSSIITLPAVDEVNECPDSLDMVVPSGKMQEQTHVTKELNQSNLSNGTQGNQSNLTSGTLGNSNLNGTQELVKDVYNNSDTYVVKRPEVRQSIPEFSNDHNTSKSHTYRVRKPNRFIDTKGASTEPCGHDVIESATHVRQPNGQILATPPIPPESRNSIEYFDSIETSTSASGSVFYSAPGSSMNSNRPPRESLAECDSLDQSQPDISDSDDLV</sequence>
<organism evidence="2 3">
    <name type="scientific">Diaphorina citri</name>
    <name type="common">Asian citrus psyllid</name>
    <dbReference type="NCBI Taxonomy" id="121845"/>
    <lineage>
        <taxon>Eukaryota</taxon>
        <taxon>Metazoa</taxon>
        <taxon>Ecdysozoa</taxon>
        <taxon>Arthropoda</taxon>
        <taxon>Hexapoda</taxon>
        <taxon>Insecta</taxon>
        <taxon>Pterygota</taxon>
        <taxon>Neoptera</taxon>
        <taxon>Paraneoptera</taxon>
        <taxon>Hemiptera</taxon>
        <taxon>Sternorrhyncha</taxon>
        <taxon>Psylloidea</taxon>
        <taxon>Psyllidae</taxon>
        <taxon>Diaphorininae</taxon>
        <taxon>Diaphorina</taxon>
    </lineage>
</organism>
<dbReference type="GeneID" id="103512786"/>
<accession>A0A1S3D789</accession>
<feature type="region of interest" description="Disordered" evidence="1">
    <location>
        <begin position="430"/>
        <end position="472"/>
    </location>
</feature>
<keyword evidence="2" id="KW-1185">Reference proteome</keyword>
<feature type="compositionally biased region" description="Low complexity" evidence="1">
    <location>
        <begin position="200"/>
        <end position="210"/>
    </location>
</feature>
<feature type="region of interest" description="Disordered" evidence="1">
    <location>
        <begin position="1"/>
        <end position="259"/>
    </location>
</feature>
<feature type="compositionally biased region" description="Polar residues" evidence="1">
    <location>
        <begin position="108"/>
        <end position="127"/>
    </location>
</feature>
<dbReference type="RefSeq" id="XP_008475794.1">
    <property type="nucleotide sequence ID" value="XM_008477572.3"/>
</dbReference>
<evidence type="ECO:0000256" key="1">
    <source>
        <dbReference type="SAM" id="MobiDB-lite"/>
    </source>
</evidence>
<feature type="compositionally biased region" description="Polar residues" evidence="1">
    <location>
        <begin position="430"/>
        <end position="446"/>
    </location>
</feature>
<protein>
    <submittedName>
        <fullName evidence="3">Uncharacterized protein LOC103512786</fullName>
    </submittedName>
</protein>
<feature type="compositionally biased region" description="Low complexity" evidence="1">
    <location>
        <begin position="89"/>
        <end position="103"/>
    </location>
</feature>
<feature type="compositionally biased region" description="Basic and acidic residues" evidence="1">
    <location>
        <begin position="1"/>
        <end position="11"/>
    </location>
</feature>
<feature type="compositionally biased region" description="Polar residues" evidence="1">
    <location>
        <begin position="135"/>
        <end position="145"/>
    </location>
</feature>
<dbReference type="PaxDb" id="121845-A0A1S3D789"/>
<dbReference type="Proteomes" id="UP000079169">
    <property type="component" value="Unplaced"/>
</dbReference>
<dbReference type="KEGG" id="dci:103512786"/>
<reference evidence="3" key="1">
    <citation type="submission" date="2025-08" db="UniProtKB">
        <authorList>
            <consortium name="RefSeq"/>
        </authorList>
    </citation>
    <scope>IDENTIFICATION</scope>
</reference>
<feature type="region of interest" description="Disordered" evidence="1">
    <location>
        <begin position="298"/>
        <end position="321"/>
    </location>
</feature>
<name>A0A1S3D789_DIACI</name>